<sequence>MAELQQLMGGKASRPVTQESHYGAIVLSKHDVSASRISAYLALSLGIAVIVFSILLIVLEVYIKHPGPFSTTEHLLCITGTTIVASLIAGFITSQLRRLRLGSIAEVVDSENPTAKQNFTHAKILLGLGTLLEQLKAWPVPLSVLITGLITTSIVSSFTPSVSLVTQSSRYYLNSGLDYNCFVVNDTTSNGWYSWKLANGSFISLNITDTSCETRYAKMLVDQTLVPVGFSYMVGGVPVNKAAIGTPVNLTDGFGSFGFSLGSWRSTRFPPLEPSLRIGLSGHGLPRLASPTLFKEGYPIRCRTTGNVTIGTNEVTVEADGCKITSPIFSVDPSSQGATSLGACTDGLDIGNAIIVMGAVNSRLVDNLVNSHAALLAQVMYDSTFTPPHQTAATYADGETGSSTSAATFVVNGTEQLCTPFPAQRLSILINYTLAVGAVAHQLLLSENSYRDGWWETIYDTARFVSGFNSSTSFFNFNNSQNPLEDALGLVSGVVLGAYFGTKWSNASPLTGSVAIEGIRIGTGEWLALLYIIPEVYATLFIFPVCQLFARPARHLNKKGNPPQAEQEIAAQFSRKPLFTVVRLKEAMESYIPAGGNVYPYGV</sequence>
<evidence type="ECO:0000313" key="3">
    <source>
        <dbReference type="Proteomes" id="UP000235672"/>
    </source>
</evidence>
<dbReference type="Proteomes" id="UP000235672">
    <property type="component" value="Unassembled WGS sequence"/>
</dbReference>
<reference evidence="2 3" key="1">
    <citation type="submission" date="2016-05" db="EMBL/GenBank/DDBJ databases">
        <title>A degradative enzymes factory behind the ericoid mycorrhizal symbiosis.</title>
        <authorList>
            <consortium name="DOE Joint Genome Institute"/>
            <person name="Martino E."/>
            <person name="Morin E."/>
            <person name="Grelet G."/>
            <person name="Kuo A."/>
            <person name="Kohler A."/>
            <person name="Daghino S."/>
            <person name="Barry K."/>
            <person name="Choi C."/>
            <person name="Cichocki N."/>
            <person name="Clum A."/>
            <person name="Copeland A."/>
            <person name="Hainaut M."/>
            <person name="Haridas S."/>
            <person name="Labutti K."/>
            <person name="Lindquist E."/>
            <person name="Lipzen A."/>
            <person name="Khouja H.-R."/>
            <person name="Murat C."/>
            <person name="Ohm R."/>
            <person name="Olson A."/>
            <person name="Spatafora J."/>
            <person name="Veneault-Fourrey C."/>
            <person name="Henrissat B."/>
            <person name="Grigoriev I."/>
            <person name="Martin F."/>
            <person name="Perotto S."/>
        </authorList>
    </citation>
    <scope>NUCLEOTIDE SEQUENCE [LARGE SCALE GENOMIC DNA]</scope>
    <source>
        <strain evidence="2 3">UAMH 7357</strain>
    </source>
</reference>
<organism evidence="2 3">
    <name type="scientific">Hyaloscypha hepaticicola</name>
    <dbReference type="NCBI Taxonomy" id="2082293"/>
    <lineage>
        <taxon>Eukaryota</taxon>
        <taxon>Fungi</taxon>
        <taxon>Dikarya</taxon>
        <taxon>Ascomycota</taxon>
        <taxon>Pezizomycotina</taxon>
        <taxon>Leotiomycetes</taxon>
        <taxon>Helotiales</taxon>
        <taxon>Hyaloscyphaceae</taxon>
        <taxon>Hyaloscypha</taxon>
    </lineage>
</organism>
<evidence type="ECO:0000256" key="1">
    <source>
        <dbReference type="SAM" id="Phobius"/>
    </source>
</evidence>
<proteinExistence type="predicted"/>
<feature type="transmembrane region" description="Helical" evidence="1">
    <location>
        <begin position="526"/>
        <end position="550"/>
    </location>
</feature>
<name>A0A2J6QQZ7_9HELO</name>
<protein>
    <submittedName>
        <fullName evidence="2">Uncharacterized protein</fullName>
    </submittedName>
</protein>
<evidence type="ECO:0000313" key="2">
    <source>
        <dbReference type="EMBL" id="PMD28688.1"/>
    </source>
</evidence>
<keyword evidence="1" id="KW-0472">Membrane</keyword>
<keyword evidence="1" id="KW-1133">Transmembrane helix</keyword>
<gene>
    <name evidence="2" type="ORF">NA56DRAFT_696469</name>
</gene>
<feature type="transmembrane region" description="Helical" evidence="1">
    <location>
        <begin position="37"/>
        <end position="63"/>
    </location>
</feature>
<feature type="transmembrane region" description="Helical" evidence="1">
    <location>
        <begin position="75"/>
        <end position="93"/>
    </location>
</feature>
<keyword evidence="1" id="KW-0812">Transmembrane</keyword>
<accession>A0A2J6QQZ7</accession>
<keyword evidence="3" id="KW-1185">Reference proteome</keyword>
<dbReference type="EMBL" id="KZ613464">
    <property type="protein sequence ID" value="PMD28688.1"/>
    <property type="molecule type" value="Genomic_DNA"/>
</dbReference>
<dbReference type="AlphaFoldDB" id="A0A2J6QQZ7"/>
<dbReference type="OrthoDB" id="5400196at2759"/>